<comment type="similarity">
    <text evidence="1 7">Belongs to the iron/manganese superoxide dismutase family.</text>
</comment>
<dbReference type="PANTHER" id="PTHR43595">
    <property type="entry name" value="37S RIBOSOMAL PROTEIN S26, MITOCHONDRIAL"/>
    <property type="match status" value="1"/>
</dbReference>
<dbReference type="Pfam" id="PF00081">
    <property type="entry name" value="Sod_Fe_N"/>
    <property type="match status" value="1"/>
</dbReference>
<keyword evidence="8" id="KW-0732">Signal</keyword>
<name>A0A941GRP3_9CHRO</name>
<dbReference type="PRINTS" id="PR01703">
    <property type="entry name" value="MNSODISMTASE"/>
</dbReference>
<dbReference type="InterPro" id="IPR036314">
    <property type="entry name" value="SOD_C_sf"/>
</dbReference>
<feature type="binding site" evidence="6">
    <location>
        <position position="204"/>
    </location>
    <ligand>
        <name>Mn(2+)</name>
        <dbReference type="ChEBI" id="CHEBI:29035"/>
    </ligand>
</feature>
<feature type="signal peptide" evidence="8">
    <location>
        <begin position="1"/>
        <end position="21"/>
    </location>
</feature>
<dbReference type="Gene3D" id="1.10.287.990">
    <property type="entry name" value="Fe,Mn superoxide dismutase (SOD) domain"/>
    <property type="match status" value="1"/>
</dbReference>
<dbReference type="GO" id="GO:0004784">
    <property type="term" value="F:superoxide dismutase activity"/>
    <property type="evidence" value="ECO:0007669"/>
    <property type="project" value="UniProtKB-EC"/>
</dbReference>
<dbReference type="InterPro" id="IPR019832">
    <property type="entry name" value="Mn/Fe_SOD_C"/>
</dbReference>
<feature type="binding site" evidence="6">
    <location>
        <position position="116"/>
    </location>
    <ligand>
        <name>Mn(2+)</name>
        <dbReference type="ChEBI" id="CHEBI:29035"/>
    </ligand>
</feature>
<keyword evidence="4 6" id="KW-0479">Metal-binding</keyword>
<comment type="caution">
    <text evidence="11">The sequence shown here is derived from an EMBL/GenBank/DDBJ whole genome shotgun (WGS) entry which is preliminary data.</text>
</comment>
<proteinExistence type="inferred from homology"/>
<dbReference type="SUPFAM" id="SSF46609">
    <property type="entry name" value="Fe,Mn superoxide dismutase (SOD), N-terminal domain"/>
    <property type="match status" value="1"/>
</dbReference>
<evidence type="ECO:0000256" key="7">
    <source>
        <dbReference type="RuleBase" id="RU000414"/>
    </source>
</evidence>
<comment type="subunit">
    <text evidence="2">Homodimer.</text>
</comment>
<dbReference type="EMBL" id="JADQBC010000077">
    <property type="protein sequence ID" value="MBR8828592.1"/>
    <property type="molecule type" value="Genomic_DNA"/>
</dbReference>
<evidence type="ECO:0000256" key="1">
    <source>
        <dbReference type="ARBA" id="ARBA00008714"/>
    </source>
</evidence>
<feature type="chain" id="PRO_5037612595" description="Superoxide dismutase" evidence="8">
    <location>
        <begin position="22"/>
        <end position="239"/>
    </location>
</feature>
<dbReference type="FunFam" id="3.55.40.20:FF:000001">
    <property type="entry name" value="Superoxide dismutase"/>
    <property type="match status" value="1"/>
</dbReference>
<feature type="domain" description="Manganese/iron superoxide dismutase N-terminal" evidence="9">
    <location>
        <begin position="37"/>
        <end position="124"/>
    </location>
</feature>
<keyword evidence="5 7" id="KW-0560">Oxidoreductase</keyword>
<comment type="function">
    <text evidence="7">Destroys radicals which are normally produced within the cells and which are toxic to biological systems.</text>
</comment>
<dbReference type="InterPro" id="IPR036324">
    <property type="entry name" value="Mn/Fe_SOD_N_sf"/>
</dbReference>
<dbReference type="AlphaFoldDB" id="A0A941GRP3"/>
<dbReference type="PIRSF" id="PIRSF000349">
    <property type="entry name" value="SODismutase"/>
    <property type="match status" value="1"/>
</dbReference>
<dbReference type="Gene3D" id="3.55.40.20">
    <property type="entry name" value="Iron/manganese superoxide dismutase, C-terminal domain"/>
    <property type="match status" value="1"/>
</dbReference>
<evidence type="ECO:0000256" key="3">
    <source>
        <dbReference type="ARBA" id="ARBA00012682"/>
    </source>
</evidence>
<dbReference type="PROSITE" id="PS00088">
    <property type="entry name" value="SOD_MN"/>
    <property type="match status" value="1"/>
</dbReference>
<evidence type="ECO:0000256" key="4">
    <source>
        <dbReference type="ARBA" id="ARBA00022723"/>
    </source>
</evidence>
<comment type="catalytic activity">
    <reaction evidence="7">
        <text>2 superoxide + 2 H(+) = H2O2 + O2</text>
        <dbReference type="Rhea" id="RHEA:20696"/>
        <dbReference type="ChEBI" id="CHEBI:15378"/>
        <dbReference type="ChEBI" id="CHEBI:15379"/>
        <dbReference type="ChEBI" id="CHEBI:16240"/>
        <dbReference type="ChEBI" id="CHEBI:18421"/>
        <dbReference type="EC" id="1.15.1.1"/>
    </reaction>
</comment>
<dbReference type="Proteomes" id="UP000767446">
    <property type="component" value="Unassembled WGS sequence"/>
</dbReference>
<dbReference type="EC" id="1.15.1.1" evidence="3 7"/>
<evidence type="ECO:0000256" key="8">
    <source>
        <dbReference type="SAM" id="SignalP"/>
    </source>
</evidence>
<dbReference type="PROSITE" id="PS51318">
    <property type="entry name" value="TAT"/>
    <property type="match status" value="1"/>
</dbReference>
<evidence type="ECO:0000256" key="5">
    <source>
        <dbReference type="ARBA" id="ARBA00023002"/>
    </source>
</evidence>
<evidence type="ECO:0000313" key="12">
    <source>
        <dbReference type="Proteomes" id="UP000767446"/>
    </source>
</evidence>
<dbReference type="InterPro" id="IPR019833">
    <property type="entry name" value="Mn/Fe_SOD_BS"/>
</dbReference>
<dbReference type="InterPro" id="IPR006311">
    <property type="entry name" value="TAT_signal"/>
</dbReference>
<sequence>MTLNRRKFVFFLTAITGAVVAGSFTKMAQAQALEEPFKLPPLPYAYDALEPYIDAETMMFHHDKHHAGYTKNLNEAVSKYPELKSKSAEDLLKEINSLPADIRQTVRDNGGGYVNHKMFWEIMSPDGGGSPTGEIEKAIAESFGSFAAFQEEFNNAGKTRFGSGWVWLVLNQSDQTLSVISTPNQDSPLMEGMYPIMGNDVWEHAYYLNYRNNRGEYLTQWWNVVNWDEINKRLAAAYS</sequence>
<gene>
    <name evidence="11" type="ORF">DSM107014_11955</name>
</gene>
<dbReference type="InterPro" id="IPR019831">
    <property type="entry name" value="Mn/Fe_SOD_N"/>
</dbReference>
<evidence type="ECO:0000313" key="11">
    <source>
        <dbReference type="EMBL" id="MBR8828592.1"/>
    </source>
</evidence>
<protein>
    <recommendedName>
        <fullName evidence="3 7">Superoxide dismutase</fullName>
        <ecNumber evidence="3 7">1.15.1.1</ecNumber>
    </recommendedName>
</protein>
<evidence type="ECO:0000256" key="6">
    <source>
        <dbReference type="PIRSR" id="PIRSR000349-1"/>
    </source>
</evidence>
<feature type="domain" description="Manganese/iron superoxide dismutase C-terminal" evidence="10">
    <location>
        <begin position="131"/>
        <end position="233"/>
    </location>
</feature>
<dbReference type="InterPro" id="IPR001189">
    <property type="entry name" value="Mn/Fe_SOD"/>
</dbReference>
<dbReference type="Pfam" id="PF02777">
    <property type="entry name" value="Sod_Fe_C"/>
    <property type="match status" value="1"/>
</dbReference>
<evidence type="ECO:0000256" key="2">
    <source>
        <dbReference type="ARBA" id="ARBA00011738"/>
    </source>
</evidence>
<organism evidence="11 12">
    <name type="scientific">Gomphosphaeria aponina SAG 52.96 = DSM 107014</name>
    <dbReference type="NCBI Taxonomy" id="1521640"/>
    <lineage>
        <taxon>Bacteria</taxon>
        <taxon>Bacillati</taxon>
        <taxon>Cyanobacteriota</taxon>
        <taxon>Cyanophyceae</taxon>
        <taxon>Oscillatoriophycideae</taxon>
        <taxon>Chroococcales</taxon>
        <taxon>Gomphosphaeriaceae</taxon>
        <taxon>Gomphosphaeria</taxon>
    </lineage>
</organism>
<evidence type="ECO:0000259" key="10">
    <source>
        <dbReference type="Pfam" id="PF02777"/>
    </source>
</evidence>
<accession>A0A941GRP3</accession>
<feature type="binding site" evidence="6">
    <location>
        <position position="200"/>
    </location>
    <ligand>
        <name>Mn(2+)</name>
        <dbReference type="ChEBI" id="CHEBI:29035"/>
    </ligand>
</feature>
<dbReference type="PANTHER" id="PTHR43595:SF2">
    <property type="entry name" value="SMALL RIBOSOMAL SUBUNIT PROTEIN MS42"/>
    <property type="match status" value="1"/>
</dbReference>
<dbReference type="FunFam" id="1.10.287.990:FF:000001">
    <property type="entry name" value="Superoxide dismutase"/>
    <property type="match status" value="1"/>
</dbReference>
<reference evidence="11" key="1">
    <citation type="submission" date="2021-02" db="EMBL/GenBank/DDBJ databases">
        <title>Metagenome analyses of Stigonema ocellatum DSM 106950, Chlorogloea purpurea SAG 13.99 and Gomphosphaeria aponina DSM 107014.</title>
        <authorList>
            <person name="Marter P."/>
            <person name="Huang S."/>
        </authorList>
    </citation>
    <scope>NUCLEOTIDE SEQUENCE</scope>
    <source>
        <strain evidence="11">JP213</strain>
    </source>
</reference>
<evidence type="ECO:0000259" key="9">
    <source>
        <dbReference type="Pfam" id="PF00081"/>
    </source>
</evidence>
<dbReference type="GO" id="GO:0005737">
    <property type="term" value="C:cytoplasm"/>
    <property type="evidence" value="ECO:0007669"/>
    <property type="project" value="TreeGrafter"/>
</dbReference>
<dbReference type="SUPFAM" id="SSF54719">
    <property type="entry name" value="Fe,Mn superoxide dismutase (SOD), C-terminal domain"/>
    <property type="match status" value="1"/>
</dbReference>
<feature type="binding site" evidence="6">
    <location>
        <position position="61"/>
    </location>
    <ligand>
        <name>Mn(2+)</name>
        <dbReference type="ChEBI" id="CHEBI:29035"/>
    </ligand>
</feature>
<dbReference type="GO" id="GO:0046872">
    <property type="term" value="F:metal ion binding"/>
    <property type="evidence" value="ECO:0007669"/>
    <property type="project" value="UniProtKB-KW"/>
</dbReference>